<dbReference type="AlphaFoldDB" id="A0A1S1NKJ4"/>
<sequence length="62" mass="6813">MPSHPPHTAGRCDYTRASSLQAAIGEIRKLHRPVLPPGIERCGDCDVPWPCETIAILDRHGL</sequence>
<dbReference type="Proteomes" id="UP000179734">
    <property type="component" value="Unassembled WGS sequence"/>
</dbReference>
<dbReference type="EMBL" id="MLQM01000066">
    <property type="protein sequence ID" value="OHV03704.1"/>
    <property type="molecule type" value="Genomic_DNA"/>
</dbReference>
<evidence type="ECO:0000313" key="2">
    <source>
        <dbReference type="Proteomes" id="UP000179734"/>
    </source>
</evidence>
<dbReference type="RefSeq" id="WP_071026647.1">
    <property type="nucleotide sequence ID" value="NZ_MLQM01000066.1"/>
</dbReference>
<proteinExistence type="predicted"/>
<reference evidence="1 2" key="1">
    <citation type="submission" date="2016-10" db="EMBL/GenBank/DDBJ databases">
        <title>Genome sequence of Mycobacterium talmonii.</title>
        <authorList>
            <person name="Greninger A.L."/>
            <person name="Elliott B."/>
            <person name="Vasireddy S."/>
            <person name="Vasireddy R."/>
        </authorList>
    </citation>
    <scope>NUCLEOTIDE SEQUENCE [LARGE SCALE GENOMIC DNA]</scope>
    <source>
        <strain evidence="2">NE-TNMC-100812</strain>
    </source>
</reference>
<accession>A0A1S1NKJ4</accession>
<organism evidence="1 2">
    <name type="scientific">Mycobacterium talmoniae</name>
    <dbReference type="NCBI Taxonomy" id="1858794"/>
    <lineage>
        <taxon>Bacteria</taxon>
        <taxon>Bacillati</taxon>
        <taxon>Actinomycetota</taxon>
        <taxon>Actinomycetes</taxon>
        <taxon>Mycobacteriales</taxon>
        <taxon>Mycobacteriaceae</taxon>
        <taxon>Mycobacterium</taxon>
    </lineage>
</organism>
<evidence type="ECO:0000313" key="1">
    <source>
        <dbReference type="EMBL" id="OHV03704.1"/>
    </source>
</evidence>
<name>A0A1S1NKJ4_9MYCO</name>
<gene>
    <name evidence="1" type="ORF">BKN37_13605</name>
</gene>
<keyword evidence="2" id="KW-1185">Reference proteome</keyword>
<protein>
    <submittedName>
        <fullName evidence="1">Uncharacterized protein</fullName>
    </submittedName>
</protein>
<comment type="caution">
    <text evidence="1">The sequence shown here is derived from an EMBL/GenBank/DDBJ whole genome shotgun (WGS) entry which is preliminary data.</text>
</comment>